<organism evidence="1">
    <name type="scientific">uncultured virus</name>
    <dbReference type="NCBI Taxonomy" id="340016"/>
    <lineage>
        <taxon>Viruses</taxon>
        <taxon>environmental samples</taxon>
    </lineage>
</organism>
<protein>
    <submittedName>
        <fullName evidence="1">Uncharacterized protein</fullName>
    </submittedName>
</protein>
<reference evidence="1" key="1">
    <citation type="submission" date="2016-10" db="EMBL/GenBank/DDBJ databases">
        <authorList>
            <person name="Varghese N."/>
        </authorList>
    </citation>
    <scope>NUCLEOTIDE SEQUENCE</scope>
</reference>
<sequence>MSLTRVTQVVMSSNAISTEKIANATIITRHVAGGAITSDKLGANANLGQIIANINIVSDNAGGTDTVQDNLTIFENNVLQNFYNVGAYLNMDDTVTVDAVNSNVTIGEHFSRTSNTRTLPFSRLTVLGNTEGELISFSRGDANTKVRGAIGYQNDSVFIGNRATSDNARLDLRVGGVDAASDTLMSLLPTGRVGIGTVAPTHGLDVRGTANVLSLAVTDDVNITGNLTVLGQTTTVNSISLIIQDRMIALANSQPTGTAPTEDVGIFFNRGNQGNAAFFYDESAKAFAVADTKDPFTNTAISIISRSNLNVGILDTTTLKLGGTLITSDATELNILDGVTGVTAAEINRLDGVTDPIQTQLNLKDTKANVSATFIQLTANLNATTGNVNIVQDNVSAITGGATLLNPFQNVNTATGSSNVFFIGKAVPADKIERVVVSLSGVNQAIDQPGTANNDYIVHHANNTVQFTAPTIPSGEKIVIHAFH</sequence>
<reference evidence="1" key="2">
    <citation type="journal article" date="2017" name="Nat. Commun.">
        <title>Single-virus genomics reveals hidden cosmopolitan and abundant viruses.</title>
        <authorList>
            <person name="Martinez-Hernandez F."/>
            <person name="Fornas O."/>
            <person name="Lluesma Gomez M."/>
            <person name="Bolduc B."/>
            <person name="de la Cruz Pena M.J."/>
            <person name="Martinez J.M."/>
            <person name="Anton J."/>
            <person name="Gasol J.M."/>
            <person name="Rosselli R."/>
            <person name="Rodriguez-Valera F."/>
            <person name="Sullivan M.B."/>
            <person name="Acinas S.G."/>
            <person name="Martinez-Garcia M."/>
        </authorList>
    </citation>
    <scope>NUCLEOTIDE SEQUENCE</scope>
</reference>
<evidence type="ECO:0000313" key="1">
    <source>
        <dbReference type="EMBL" id="ASE99707.1"/>
    </source>
</evidence>
<name>A0A218MK97_9VIRU</name>
<accession>A0A218MK97</accession>
<proteinExistence type="predicted"/>
<dbReference type="EMBL" id="KY052794">
    <property type="protein sequence ID" value="ASE99707.1"/>
    <property type="molecule type" value="Genomic_DNA"/>
</dbReference>